<dbReference type="EMBL" id="DRUB01000030">
    <property type="protein sequence ID" value="HHR95558.1"/>
    <property type="molecule type" value="Genomic_DNA"/>
</dbReference>
<protein>
    <recommendedName>
        <fullName evidence="3">B-block binding subunit of TFIIIC domain-containing protein</fullName>
    </recommendedName>
</protein>
<name>A0A7C5YYC4_9CREN</name>
<evidence type="ECO:0000313" key="2">
    <source>
        <dbReference type="EMBL" id="HHR95558.1"/>
    </source>
</evidence>
<gene>
    <name evidence="2" type="ORF">ENL47_01725</name>
    <name evidence="1" type="ORF">ENM84_03400</name>
</gene>
<dbReference type="AlphaFoldDB" id="A0A7C5YYC4"/>
<dbReference type="InterPro" id="IPR036388">
    <property type="entry name" value="WH-like_DNA-bd_sf"/>
</dbReference>
<dbReference type="EMBL" id="DRZI01000143">
    <property type="protein sequence ID" value="HHP81689.1"/>
    <property type="molecule type" value="Genomic_DNA"/>
</dbReference>
<sequence>MENSTTNLTYEENLVYSVIKQETKTSGGILQSKLREKDELKHIHHRRLAAIINRLVKANLIKRVAVDNNGRSTYLLQTVEPQKQSSRLIQISNLDILSIPCYGCKNLYACGEGRVHNPSRCSYLTRFLMEKINTSE</sequence>
<dbReference type="PANTHER" id="PTHR12780">
    <property type="entry name" value="RNA POLYMERASE III DNA DIRECTED , 39KD SUBUNIT-RELATED"/>
    <property type="match status" value="1"/>
</dbReference>
<reference evidence="2" key="1">
    <citation type="journal article" date="2020" name="mSystems">
        <title>Genome- and Community-Level Interaction Insights into Carbon Utilization and Element Cycling Functions of Hydrothermarchaeota in Hydrothermal Sediment.</title>
        <authorList>
            <person name="Zhou Z."/>
            <person name="Liu Y."/>
            <person name="Xu W."/>
            <person name="Pan J."/>
            <person name="Luo Z.H."/>
            <person name="Li M."/>
        </authorList>
    </citation>
    <scope>NUCLEOTIDE SEQUENCE [LARGE SCALE GENOMIC DNA]</scope>
    <source>
        <strain evidence="2">SpSt-1</strain>
        <strain evidence="1">SpSt-1121</strain>
    </source>
</reference>
<evidence type="ECO:0008006" key="3">
    <source>
        <dbReference type="Google" id="ProtNLM"/>
    </source>
</evidence>
<dbReference type="SUPFAM" id="SSF46785">
    <property type="entry name" value="Winged helix' DNA-binding domain"/>
    <property type="match status" value="1"/>
</dbReference>
<organism evidence="2">
    <name type="scientific">Ignisphaera aggregans</name>
    <dbReference type="NCBI Taxonomy" id="334771"/>
    <lineage>
        <taxon>Archaea</taxon>
        <taxon>Thermoproteota</taxon>
        <taxon>Thermoprotei</taxon>
        <taxon>Desulfurococcales</taxon>
        <taxon>Desulfurococcaceae</taxon>
        <taxon>Ignisphaera</taxon>
    </lineage>
</organism>
<dbReference type="Gene3D" id="1.10.10.10">
    <property type="entry name" value="Winged helix-like DNA-binding domain superfamily/Winged helix DNA-binding domain"/>
    <property type="match status" value="1"/>
</dbReference>
<evidence type="ECO:0000313" key="1">
    <source>
        <dbReference type="EMBL" id="HHP81689.1"/>
    </source>
</evidence>
<dbReference type="InterPro" id="IPR016049">
    <property type="entry name" value="RNA_pol_Rpc34-like"/>
</dbReference>
<dbReference type="InterPro" id="IPR036390">
    <property type="entry name" value="WH_DNA-bd_sf"/>
</dbReference>
<accession>A0A7C5YYC4</accession>
<proteinExistence type="predicted"/>
<comment type="caution">
    <text evidence="2">The sequence shown here is derived from an EMBL/GenBank/DDBJ whole genome shotgun (WGS) entry which is preliminary data.</text>
</comment>